<dbReference type="Pfam" id="PF00406">
    <property type="entry name" value="ADK"/>
    <property type="match status" value="1"/>
</dbReference>
<evidence type="ECO:0000313" key="5">
    <source>
        <dbReference type="EMBL" id="KAK4100927.1"/>
    </source>
</evidence>
<dbReference type="HAMAP" id="MF_00235">
    <property type="entry name" value="Adenylate_kinase_Adk"/>
    <property type="match status" value="1"/>
</dbReference>
<name>A0AAN6Q4X0_9PEZI</name>
<evidence type="ECO:0000256" key="3">
    <source>
        <dbReference type="ARBA" id="ARBA00022777"/>
    </source>
</evidence>
<evidence type="ECO:0000256" key="4">
    <source>
        <dbReference type="RuleBase" id="RU003330"/>
    </source>
</evidence>
<comment type="caution">
    <text evidence="5">The sequence shown here is derived from an EMBL/GenBank/DDBJ whole genome shotgun (WGS) entry which is preliminary data.</text>
</comment>
<dbReference type="AlphaFoldDB" id="A0AAN6Q4X0"/>
<dbReference type="InterPro" id="IPR000850">
    <property type="entry name" value="Adenylat/UMP-CMP_kin"/>
</dbReference>
<dbReference type="PRINTS" id="PR00094">
    <property type="entry name" value="ADENYLTKNASE"/>
</dbReference>
<protein>
    <submittedName>
        <fullName evidence="5">P-loop containing nucleoside triphosphate hydrolase protein</fullName>
    </submittedName>
</protein>
<dbReference type="GO" id="GO:0019205">
    <property type="term" value="F:nucleobase-containing compound kinase activity"/>
    <property type="evidence" value="ECO:0007669"/>
    <property type="project" value="InterPro"/>
</dbReference>
<organism evidence="5 6">
    <name type="scientific">Parathielavia hyrcaniae</name>
    <dbReference type="NCBI Taxonomy" id="113614"/>
    <lineage>
        <taxon>Eukaryota</taxon>
        <taxon>Fungi</taxon>
        <taxon>Dikarya</taxon>
        <taxon>Ascomycota</taxon>
        <taxon>Pezizomycotina</taxon>
        <taxon>Sordariomycetes</taxon>
        <taxon>Sordariomycetidae</taxon>
        <taxon>Sordariales</taxon>
        <taxon>Chaetomiaceae</taxon>
        <taxon>Parathielavia</taxon>
    </lineage>
</organism>
<evidence type="ECO:0000313" key="6">
    <source>
        <dbReference type="Proteomes" id="UP001305647"/>
    </source>
</evidence>
<proteinExistence type="inferred from homology"/>
<dbReference type="GO" id="GO:0005524">
    <property type="term" value="F:ATP binding"/>
    <property type="evidence" value="ECO:0007669"/>
    <property type="project" value="InterPro"/>
</dbReference>
<keyword evidence="1 4" id="KW-0808">Transferase</keyword>
<keyword evidence="6" id="KW-1185">Reference proteome</keyword>
<dbReference type="InterPro" id="IPR027417">
    <property type="entry name" value="P-loop_NTPase"/>
</dbReference>
<dbReference type="GO" id="GO:0016787">
    <property type="term" value="F:hydrolase activity"/>
    <property type="evidence" value="ECO:0007669"/>
    <property type="project" value="UniProtKB-KW"/>
</dbReference>
<reference evidence="5" key="2">
    <citation type="submission" date="2023-05" db="EMBL/GenBank/DDBJ databases">
        <authorList>
            <consortium name="Lawrence Berkeley National Laboratory"/>
            <person name="Steindorff A."/>
            <person name="Hensen N."/>
            <person name="Bonometti L."/>
            <person name="Westerberg I."/>
            <person name="Brannstrom I.O."/>
            <person name="Guillou S."/>
            <person name="Cros-Aarteil S."/>
            <person name="Calhoun S."/>
            <person name="Haridas S."/>
            <person name="Kuo A."/>
            <person name="Mondo S."/>
            <person name="Pangilinan J."/>
            <person name="Riley R."/>
            <person name="Labutti K."/>
            <person name="Andreopoulos B."/>
            <person name="Lipzen A."/>
            <person name="Chen C."/>
            <person name="Yanf M."/>
            <person name="Daum C."/>
            <person name="Ng V."/>
            <person name="Clum A."/>
            <person name="Ohm R."/>
            <person name="Martin F."/>
            <person name="Silar P."/>
            <person name="Natvig D."/>
            <person name="Lalanne C."/>
            <person name="Gautier V."/>
            <person name="Ament-Velasquez S.L."/>
            <person name="Kruys A."/>
            <person name="Hutchinson M.I."/>
            <person name="Powell A.J."/>
            <person name="Barry K."/>
            <person name="Miller A.N."/>
            <person name="Grigoriev I.V."/>
            <person name="Debuchy R."/>
            <person name="Gladieux P."/>
            <person name="Thoren M.H."/>
            <person name="Johannesson H."/>
        </authorList>
    </citation>
    <scope>NUCLEOTIDE SEQUENCE</scope>
    <source>
        <strain evidence="5">CBS 757.83</strain>
    </source>
</reference>
<reference evidence="5" key="1">
    <citation type="journal article" date="2023" name="Mol. Phylogenet. Evol.">
        <title>Genome-scale phylogeny and comparative genomics of the fungal order Sordariales.</title>
        <authorList>
            <person name="Hensen N."/>
            <person name="Bonometti L."/>
            <person name="Westerberg I."/>
            <person name="Brannstrom I.O."/>
            <person name="Guillou S."/>
            <person name="Cros-Aarteil S."/>
            <person name="Calhoun S."/>
            <person name="Haridas S."/>
            <person name="Kuo A."/>
            <person name="Mondo S."/>
            <person name="Pangilinan J."/>
            <person name="Riley R."/>
            <person name="LaButti K."/>
            <person name="Andreopoulos B."/>
            <person name="Lipzen A."/>
            <person name="Chen C."/>
            <person name="Yan M."/>
            <person name="Daum C."/>
            <person name="Ng V."/>
            <person name="Clum A."/>
            <person name="Steindorff A."/>
            <person name="Ohm R.A."/>
            <person name="Martin F."/>
            <person name="Silar P."/>
            <person name="Natvig D.O."/>
            <person name="Lalanne C."/>
            <person name="Gautier V."/>
            <person name="Ament-Velasquez S.L."/>
            <person name="Kruys A."/>
            <person name="Hutchinson M.I."/>
            <person name="Powell A.J."/>
            <person name="Barry K."/>
            <person name="Miller A.N."/>
            <person name="Grigoriev I.V."/>
            <person name="Debuchy R."/>
            <person name="Gladieux P."/>
            <person name="Hiltunen Thoren M."/>
            <person name="Johannesson H."/>
        </authorList>
    </citation>
    <scope>NUCLEOTIDE SEQUENCE</scope>
    <source>
        <strain evidence="5">CBS 757.83</strain>
    </source>
</reference>
<keyword evidence="3 4" id="KW-0418">Kinase</keyword>
<dbReference type="PANTHER" id="PTHR23359">
    <property type="entry name" value="NUCLEOTIDE KINASE"/>
    <property type="match status" value="1"/>
</dbReference>
<evidence type="ECO:0000256" key="2">
    <source>
        <dbReference type="ARBA" id="ARBA00022741"/>
    </source>
</evidence>
<gene>
    <name evidence="5" type="ORF">N658DRAFT_472506</name>
</gene>
<dbReference type="CDD" id="cd01428">
    <property type="entry name" value="ADK"/>
    <property type="match status" value="1"/>
</dbReference>
<evidence type="ECO:0000256" key="1">
    <source>
        <dbReference type="ARBA" id="ARBA00022679"/>
    </source>
</evidence>
<dbReference type="Proteomes" id="UP001305647">
    <property type="component" value="Unassembled WGS sequence"/>
</dbReference>
<dbReference type="SUPFAM" id="SSF52540">
    <property type="entry name" value="P-loop containing nucleoside triphosphate hydrolases"/>
    <property type="match status" value="1"/>
</dbReference>
<keyword evidence="5" id="KW-0378">Hydrolase</keyword>
<dbReference type="GO" id="GO:0006139">
    <property type="term" value="P:nucleobase-containing compound metabolic process"/>
    <property type="evidence" value="ECO:0007669"/>
    <property type="project" value="InterPro"/>
</dbReference>
<sequence length="185" mass="20970">MADYDDDKKRFIFVIGAPGAGKGTLAKRLAKEHDFTHISVGDILRENADKSAAIGWHVKNGELVPSDHLFPLLRETFRDCSPGCPIILDGFPRRLDQIRGFEKAFGPPHLVLFFQCTKDVAKERVLAREEGRENDTREGFETRYKEYLQLNPPILDYYSHLRGNNKLVEVSVVDIPARIATLDGF</sequence>
<dbReference type="PROSITE" id="PS00113">
    <property type="entry name" value="ADENYLATE_KINASE"/>
    <property type="match status" value="1"/>
</dbReference>
<dbReference type="Gene3D" id="3.40.50.300">
    <property type="entry name" value="P-loop containing nucleotide triphosphate hydrolases"/>
    <property type="match status" value="1"/>
</dbReference>
<dbReference type="EMBL" id="MU863638">
    <property type="protein sequence ID" value="KAK4100927.1"/>
    <property type="molecule type" value="Genomic_DNA"/>
</dbReference>
<keyword evidence="2" id="KW-0547">Nucleotide-binding</keyword>
<dbReference type="InterPro" id="IPR033690">
    <property type="entry name" value="Adenylat_kinase_CS"/>
</dbReference>
<accession>A0AAN6Q4X0</accession>
<comment type="similarity">
    <text evidence="4">Belongs to the adenylate kinase family.</text>
</comment>